<dbReference type="AlphaFoldDB" id="U4LRG5"/>
<gene>
    <name evidence="3" type="ORF">PCON_03943</name>
</gene>
<evidence type="ECO:0000313" key="3">
    <source>
        <dbReference type="EMBL" id="CCX34550.1"/>
    </source>
</evidence>
<feature type="domain" description="C2H2-type" evidence="2">
    <location>
        <begin position="41"/>
        <end position="63"/>
    </location>
</feature>
<organism evidence="3 4">
    <name type="scientific">Pyronema omphalodes (strain CBS 100304)</name>
    <name type="common">Pyronema confluens</name>
    <dbReference type="NCBI Taxonomy" id="1076935"/>
    <lineage>
        <taxon>Eukaryota</taxon>
        <taxon>Fungi</taxon>
        <taxon>Dikarya</taxon>
        <taxon>Ascomycota</taxon>
        <taxon>Pezizomycotina</taxon>
        <taxon>Pezizomycetes</taxon>
        <taxon>Pezizales</taxon>
        <taxon>Pyronemataceae</taxon>
        <taxon>Pyronema</taxon>
    </lineage>
</organism>
<feature type="compositionally biased region" description="Acidic residues" evidence="1">
    <location>
        <begin position="143"/>
        <end position="154"/>
    </location>
</feature>
<evidence type="ECO:0000256" key="1">
    <source>
        <dbReference type="SAM" id="MobiDB-lite"/>
    </source>
</evidence>
<reference evidence="3 4" key="1">
    <citation type="journal article" date="2013" name="PLoS Genet.">
        <title>The genome and development-dependent transcriptomes of Pyronema confluens: a window into fungal evolution.</title>
        <authorList>
            <person name="Traeger S."/>
            <person name="Altegoer F."/>
            <person name="Freitag M."/>
            <person name="Gabaldon T."/>
            <person name="Kempken F."/>
            <person name="Kumar A."/>
            <person name="Marcet-Houben M."/>
            <person name="Poggeler S."/>
            <person name="Stajich J.E."/>
            <person name="Nowrousian M."/>
        </authorList>
    </citation>
    <scope>NUCLEOTIDE SEQUENCE [LARGE SCALE GENOMIC DNA]</scope>
    <source>
        <strain evidence="4">CBS 100304</strain>
        <tissue evidence="3">Vegetative mycelium</tissue>
    </source>
</reference>
<sequence>MWFCNQSGCIRSFKTEHGRDAHMSPVSSSSSATASQYPHNCTICSHTFPTEEKLFDHTINSHHPLETKVKCPSCPKKFSFPSLLLHLESGACFHVGVVQTYLEEIFLPAKIRRAVHGRLLTPASEVDEDVGKGLLLCNELDNVDEDSEDDDNGEENGVPIGALTPSSGVDDISPTILTPSSSFSSCQFTTAAGSSFMTPIMTPTHTSTTLATVLEQNICPWPVCYKKFRTPYDLMQHLHSPTHAPRIYQIPEFLSHPGMRRRFKTASGMLQHVWSDYRWRSEKEQEKVVGWLVGALGGAEMLKSIGAGEEKLALI</sequence>
<evidence type="ECO:0000259" key="2">
    <source>
        <dbReference type="PROSITE" id="PS00028"/>
    </source>
</evidence>
<accession>U4LRG5</accession>
<protein>
    <recommendedName>
        <fullName evidence="2">C2H2-type domain-containing protein</fullName>
    </recommendedName>
</protein>
<proteinExistence type="predicted"/>
<feature type="domain" description="C2H2-type" evidence="2">
    <location>
        <begin position="219"/>
        <end position="243"/>
    </location>
</feature>
<dbReference type="Gene3D" id="3.30.160.60">
    <property type="entry name" value="Classic Zinc Finger"/>
    <property type="match status" value="1"/>
</dbReference>
<evidence type="ECO:0000313" key="4">
    <source>
        <dbReference type="Proteomes" id="UP000018144"/>
    </source>
</evidence>
<dbReference type="SMART" id="SM00355">
    <property type="entry name" value="ZnF_C2H2"/>
    <property type="match status" value="4"/>
</dbReference>
<keyword evidence="4" id="KW-1185">Reference proteome</keyword>
<name>U4LRG5_PYROM</name>
<dbReference type="Proteomes" id="UP000018144">
    <property type="component" value="Unassembled WGS sequence"/>
</dbReference>
<dbReference type="PROSITE" id="PS00028">
    <property type="entry name" value="ZINC_FINGER_C2H2_1"/>
    <property type="match status" value="2"/>
</dbReference>
<dbReference type="InterPro" id="IPR013087">
    <property type="entry name" value="Znf_C2H2_type"/>
</dbReference>
<feature type="region of interest" description="Disordered" evidence="1">
    <location>
        <begin position="143"/>
        <end position="171"/>
    </location>
</feature>
<dbReference type="EMBL" id="HF936567">
    <property type="protein sequence ID" value="CCX34550.1"/>
    <property type="molecule type" value="Genomic_DNA"/>
</dbReference>
<dbReference type="OrthoDB" id="6077919at2759"/>